<sequence length="352" mass="41545">MSKVTYLIGAGASYHSIPLVNSLNEKIYSLINSILAHTFKEEKITDKDLSLNGNIAELKDKLKNELDWMQKELGDNTIDSLAKQLNDLDKRELLKTLKAILSAYIVYEHFNTQTTELTQANRNLDPRYIDFFTKISRKEDYVRINKNISIISWNYDLQFERIYYKYYPDFDVTGLSELLNNYPPLNIDYNIDYTKFKLIRLNGLAGSVIDFRQKKFFSLISDFEITDLENSYKIFLKIYSFLNNLSPYQTSGLRFAFEQNFEWYNPLSIAENFLPGTETLIIIGYSFPDFNRELDSKLIKSMKNLRKIYVQDYKSIFNRIEEIIDFESQLKPKMIHLEDFKSFYTTPLNFNT</sequence>
<gene>
    <name evidence="1" type="ORF">EHQ18_19850</name>
</gene>
<dbReference type="OrthoDB" id="319293at2"/>
<dbReference type="EMBL" id="RQFF01000045">
    <property type="protein sequence ID" value="TGK65308.1"/>
    <property type="molecule type" value="Genomic_DNA"/>
</dbReference>
<evidence type="ECO:0000313" key="1">
    <source>
        <dbReference type="EMBL" id="TGK65308.1"/>
    </source>
</evidence>
<evidence type="ECO:0008006" key="3">
    <source>
        <dbReference type="Google" id="ProtNLM"/>
    </source>
</evidence>
<dbReference type="RefSeq" id="WP_135681219.1">
    <property type="nucleotide sequence ID" value="NZ_RQFF01000045.1"/>
</dbReference>
<organism evidence="1 2">
    <name type="scientific">Leptospira kanakyensis</name>
    <dbReference type="NCBI Taxonomy" id="2484968"/>
    <lineage>
        <taxon>Bacteria</taxon>
        <taxon>Pseudomonadati</taxon>
        <taxon>Spirochaetota</taxon>
        <taxon>Spirochaetia</taxon>
        <taxon>Leptospirales</taxon>
        <taxon>Leptospiraceae</taxon>
        <taxon>Leptospira</taxon>
    </lineage>
</organism>
<accession>A0A6N4Q240</accession>
<reference evidence="1" key="1">
    <citation type="journal article" date="2019" name="PLoS Negl. Trop. Dis.">
        <title>Revisiting the worldwide diversity of Leptospira species in the environment.</title>
        <authorList>
            <person name="Vincent A.T."/>
            <person name="Schiettekatte O."/>
            <person name="Bourhy P."/>
            <person name="Veyrier F.J."/>
            <person name="Picardeau M."/>
        </authorList>
    </citation>
    <scope>NUCLEOTIDE SEQUENCE [LARGE SCALE GENOMIC DNA]</scope>
    <source>
        <strain evidence="1">201800293</strain>
    </source>
</reference>
<keyword evidence="2" id="KW-1185">Reference proteome</keyword>
<dbReference type="Proteomes" id="UP000297239">
    <property type="component" value="Unassembled WGS sequence"/>
</dbReference>
<comment type="caution">
    <text evidence="1">The sequence shown here is derived from an EMBL/GenBank/DDBJ whole genome shotgun (WGS) entry which is preliminary data.</text>
</comment>
<name>A0A6N4Q240_9LEPT</name>
<evidence type="ECO:0000313" key="2">
    <source>
        <dbReference type="Proteomes" id="UP000297239"/>
    </source>
</evidence>
<protein>
    <recommendedName>
        <fullName evidence="3">SIR2-like domain-containing protein</fullName>
    </recommendedName>
</protein>
<proteinExistence type="predicted"/>
<dbReference type="AlphaFoldDB" id="A0A6N4Q240"/>